<dbReference type="InterPro" id="IPR007627">
    <property type="entry name" value="RNA_pol_sigma70_r2"/>
</dbReference>
<feature type="domain" description="RNA polymerase sigma-70 region 2" evidence="7">
    <location>
        <begin position="59"/>
        <end position="121"/>
    </location>
</feature>
<dbReference type="Gene3D" id="1.10.1740.10">
    <property type="match status" value="1"/>
</dbReference>
<evidence type="ECO:0000256" key="5">
    <source>
        <dbReference type="ARBA" id="ARBA00023163"/>
    </source>
</evidence>
<dbReference type="AlphaFoldDB" id="A0A562KHU6"/>
<dbReference type="GO" id="GO:0003677">
    <property type="term" value="F:DNA binding"/>
    <property type="evidence" value="ECO:0007669"/>
    <property type="project" value="UniProtKB-KW"/>
</dbReference>
<dbReference type="CDD" id="cd06171">
    <property type="entry name" value="Sigma70_r4"/>
    <property type="match status" value="1"/>
</dbReference>
<dbReference type="PROSITE" id="PS01063">
    <property type="entry name" value="SIGMA70_ECF"/>
    <property type="match status" value="1"/>
</dbReference>
<keyword evidence="5 6" id="KW-0804">Transcription</keyword>
<evidence type="ECO:0000256" key="3">
    <source>
        <dbReference type="ARBA" id="ARBA00023082"/>
    </source>
</evidence>
<dbReference type="InterPro" id="IPR013325">
    <property type="entry name" value="RNA_pol_sigma_r2"/>
</dbReference>
<dbReference type="InterPro" id="IPR014284">
    <property type="entry name" value="RNA_pol_sigma-70_dom"/>
</dbReference>
<dbReference type="InterPro" id="IPR000838">
    <property type="entry name" value="RNA_pol_sigma70_ECF_CS"/>
</dbReference>
<comment type="similarity">
    <text evidence="1 6">Belongs to the sigma-70 factor family. ECF subfamily.</text>
</comment>
<comment type="caution">
    <text evidence="9">The sequence shown here is derived from an EMBL/GenBank/DDBJ whole genome shotgun (WGS) entry which is preliminary data.</text>
</comment>
<dbReference type="Proteomes" id="UP000317176">
    <property type="component" value="Unassembled WGS sequence"/>
</dbReference>
<evidence type="ECO:0000313" key="10">
    <source>
        <dbReference type="Proteomes" id="UP000317176"/>
    </source>
</evidence>
<dbReference type="InterPro" id="IPR036388">
    <property type="entry name" value="WH-like_DNA-bd_sf"/>
</dbReference>
<protein>
    <recommendedName>
        <fullName evidence="6">RNA polymerase sigma factor</fullName>
    </recommendedName>
</protein>
<proteinExistence type="inferred from homology"/>
<reference evidence="9 10" key="1">
    <citation type="journal article" date="2015" name="Stand. Genomic Sci.">
        <title>Genomic Encyclopedia of Bacterial and Archaeal Type Strains, Phase III: the genomes of soil and plant-associated and newly described type strains.</title>
        <authorList>
            <person name="Whitman W.B."/>
            <person name="Woyke T."/>
            <person name="Klenk H.P."/>
            <person name="Zhou Y."/>
            <person name="Lilburn T.G."/>
            <person name="Beck B.J."/>
            <person name="De Vos P."/>
            <person name="Vandamme P."/>
            <person name="Eisen J.A."/>
            <person name="Garrity G."/>
            <person name="Hugenholtz P."/>
            <person name="Kyrpides N.C."/>
        </authorList>
    </citation>
    <scope>NUCLEOTIDE SEQUENCE [LARGE SCALE GENOMIC DNA]</scope>
    <source>
        <strain evidence="9 10">CGMCC 1.10947</strain>
    </source>
</reference>
<dbReference type="InterPro" id="IPR013324">
    <property type="entry name" value="RNA_pol_sigma_r3/r4-like"/>
</dbReference>
<dbReference type="NCBIfam" id="TIGR02937">
    <property type="entry name" value="sigma70-ECF"/>
    <property type="match status" value="1"/>
</dbReference>
<gene>
    <name evidence="9" type="ORF">IQ17_06719</name>
</gene>
<dbReference type="SUPFAM" id="SSF88659">
    <property type="entry name" value="Sigma3 and sigma4 domains of RNA polymerase sigma factors"/>
    <property type="match status" value="1"/>
</dbReference>
<dbReference type="InterPro" id="IPR013249">
    <property type="entry name" value="RNA_pol_sigma70_r4_t2"/>
</dbReference>
<dbReference type="GO" id="GO:0016987">
    <property type="term" value="F:sigma factor activity"/>
    <property type="evidence" value="ECO:0007669"/>
    <property type="project" value="UniProtKB-KW"/>
</dbReference>
<name>A0A562KHU6_9BRAD</name>
<accession>A0A562KHU6</accession>
<dbReference type="SUPFAM" id="SSF88946">
    <property type="entry name" value="Sigma2 domain of RNA polymerase sigma factors"/>
    <property type="match status" value="1"/>
</dbReference>
<evidence type="ECO:0000259" key="7">
    <source>
        <dbReference type="Pfam" id="PF04542"/>
    </source>
</evidence>
<keyword evidence="3 6" id="KW-0731">Sigma factor</keyword>
<dbReference type="PANTHER" id="PTHR43133">
    <property type="entry name" value="RNA POLYMERASE ECF-TYPE SIGMA FACTO"/>
    <property type="match status" value="1"/>
</dbReference>
<evidence type="ECO:0000256" key="1">
    <source>
        <dbReference type="ARBA" id="ARBA00010641"/>
    </source>
</evidence>
<dbReference type="PANTHER" id="PTHR43133:SF25">
    <property type="entry name" value="RNA POLYMERASE SIGMA FACTOR RFAY-RELATED"/>
    <property type="match status" value="1"/>
</dbReference>
<dbReference type="Gene3D" id="1.10.10.10">
    <property type="entry name" value="Winged helix-like DNA-binding domain superfamily/Winged helix DNA-binding domain"/>
    <property type="match status" value="1"/>
</dbReference>
<dbReference type="Pfam" id="PF04542">
    <property type="entry name" value="Sigma70_r2"/>
    <property type="match status" value="1"/>
</dbReference>
<evidence type="ECO:0000256" key="2">
    <source>
        <dbReference type="ARBA" id="ARBA00023015"/>
    </source>
</evidence>
<keyword evidence="4 6" id="KW-0238">DNA-binding</keyword>
<dbReference type="InterPro" id="IPR039425">
    <property type="entry name" value="RNA_pol_sigma-70-like"/>
</dbReference>
<dbReference type="EMBL" id="VLKL01000034">
    <property type="protein sequence ID" value="TWH94941.1"/>
    <property type="molecule type" value="Genomic_DNA"/>
</dbReference>
<feature type="domain" description="RNA polymerase sigma factor 70 region 4 type 2" evidence="8">
    <location>
        <begin position="147"/>
        <end position="199"/>
    </location>
</feature>
<evidence type="ECO:0000259" key="8">
    <source>
        <dbReference type="Pfam" id="PF08281"/>
    </source>
</evidence>
<keyword evidence="2 6" id="KW-0805">Transcription regulation</keyword>
<evidence type="ECO:0000256" key="6">
    <source>
        <dbReference type="RuleBase" id="RU000716"/>
    </source>
</evidence>
<dbReference type="GO" id="GO:0006352">
    <property type="term" value="P:DNA-templated transcription initiation"/>
    <property type="evidence" value="ECO:0007669"/>
    <property type="project" value="InterPro"/>
</dbReference>
<organism evidence="9 10">
    <name type="scientific">Bradyrhizobium daqingense</name>
    <dbReference type="NCBI Taxonomy" id="993502"/>
    <lineage>
        <taxon>Bacteria</taxon>
        <taxon>Pseudomonadati</taxon>
        <taxon>Pseudomonadota</taxon>
        <taxon>Alphaproteobacteria</taxon>
        <taxon>Hyphomicrobiales</taxon>
        <taxon>Nitrobacteraceae</taxon>
        <taxon>Bradyrhizobium</taxon>
    </lineage>
</organism>
<sequence length="230" mass="25446">MIAVRSTGSAELPAIGLVAIQPAPSLSIPRPSLVRQVDQRDTLLPRPMSASRDLMLAAVPSLRAFAISLCRNGDRADDLVQETLLRALSNIHSFQPGTNMSAWLFTILRNHFRSEYRKGRREVEDVDGRAAEKLDSQPDQISHLEFQELRDALAKLPIDQREALTLVGVSGFSYQDAAKVCHCAVGTIKSRVNRARSRLSQLLLLDNTPRRTHEGAEEIAAFCHTKPSSN</sequence>
<evidence type="ECO:0000313" key="9">
    <source>
        <dbReference type="EMBL" id="TWH94941.1"/>
    </source>
</evidence>
<evidence type="ECO:0000256" key="4">
    <source>
        <dbReference type="ARBA" id="ARBA00023125"/>
    </source>
</evidence>
<dbReference type="Pfam" id="PF08281">
    <property type="entry name" value="Sigma70_r4_2"/>
    <property type="match status" value="1"/>
</dbReference>
<keyword evidence="10" id="KW-1185">Reference proteome</keyword>